<reference evidence="10 11" key="1">
    <citation type="submission" date="2018-06" db="EMBL/GenBank/DDBJ databases">
        <title>Comparative genomics of Brasilonema spp. strains.</title>
        <authorList>
            <person name="Alvarenga D.O."/>
            <person name="Fiore M.F."/>
            <person name="Varani A.M."/>
        </authorList>
    </citation>
    <scope>NUCLEOTIDE SEQUENCE [LARGE SCALE GENOMIC DNA]</scope>
    <source>
        <strain evidence="10 11">SPC951</strain>
    </source>
</reference>
<name>A0ABX1P1S7_9CYAN</name>
<keyword evidence="6" id="KW-0418">Kinase</keyword>
<keyword evidence="11" id="KW-1185">Reference proteome</keyword>
<dbReference type="Proteomes" id="UP000718564">
    <property type="component" value="Unassembled WGS sequence"/>
</dbReference>
<keyword evidence="8" id="KW-0902">Two-component regulatory system</keyword>
<dbReference type="Gene3D" id="3.30.565.10">
    <property type="entry name" value="Histidine kinase-like ATPase, C-terminal domain"/>
    <property type="match status" value="1"/>
</dbReference>
<evidence type="ECO:0000313" key="11">
    <source>
        <dbReference type="Proteomes" id="UP000718564"/>
    </source>
</evidence>
<proteinExistence type="predicted"/>
<feature type="domain" description="Histidine kinase/HSP90-like ATPase" evidence="9">
    <location>
        <begin position="152"/>
        <end position="244"/>
    </location>
</feature>
<dbReference type="Pfam" id="PF07730">
    <property type="entry name" value="HisKA_3"/>
    <property type="match status" value="1"/>
</dbReference>
<dbReference type="InterPro" id="IPR011712">
    <property type="entry name" value="Sig_transdc_His_kin_sub3_dim/P"/>
</dbReference>
<dbReference type="InterPro" id="IPR050482">
    <property type="entry name" value="Sensor_HK_TwoCompSys"/>
</dbReference>
<organism evidence="10 11">
    <name type="scientific">Brasilonema bromeliae SPC951</name>
    <dbReference type="NCBI Taxonomy" id="385972"/>
    <lineage>
        <taxon>Bacteria</taxon>
        <taxon>Bacillati</taxon>
        <taxon>Cyanobacteriota</taxon>
        <taxon>Cyanophyceae</taxon>
        <taxon>Nostocales</taxon>
        <taxon>Scytonemataceae</taxon>
        <taxon>Brasilonema</taxon>
        <taxon>Bromeliae group (in: Brasilonema)</taxon>
    </lineage>
</organism>
<evidence type="ECO:0000256" key="8">
    <source>
        <dbReference type="ARBA" id="ARBA00023012"/>
    </source>
</evidence>
<evidence type="ECO:0000256" key="4">
    <source>
        <dbReference type="ARBA" id="ARBA00022679"/>
    </source>
</evidence>
<keyword evidence="4" id="KW-0808">Transferase</keyword>
<keyword evidence="7" id="KW-0067">ATP-binding</keyword>
<keyword evidence="5" id="KW-0547">Nucleotide-binding</keyword>
<dbReference type="PANTHER" id="PTHR24421:SF10">
    <property type="entry name" value="NITRATE_NITRITE SENSOR PROTEIN NARQ"/>
    <property type="match status" value="1"/>
</dbReference>
<dbReference type="EC" id="2.7.13.3" evidence="2"/>
<keyword evidence="3" id="KW-0597">Phosphoprotein</keyword>
<dbReference type="Gene3D" id="1.20.5.1930">
    <property type="match status" value="1"/>
</dbReference>
<gene>
    <name evidence="10" type="ORF">DP116_01885</name>
</gene>
<evidence type="ECO:0000313" key="10">
    <source>
        <dbReference type="EMBL" id="NMG18264.1"/>
    </source>
</evidence>
<evidence type="ECO:0000256" key="5">
    <source>
        <dbReference type="ARBA" id="ARBA00022741"/>
    </source>
</evidence>
<evidence type="ECO:0000259" key="9">
    <source>
        <dbReference type="SMART" id="SM00387"/>
    </source>
</evidence>
<dbReference type="EMBL" id="QMEB01000007">
    <property type="protein sequence ID" value="NMG18264.1"/>
    <property type="molecule type" value="Genomic_DNA"/>
</dbReference>
<dbReference type="Pfam" id="PF02518">
    <property type="entry name" value="HATPase_c"/>
    <property type="match status" value="1"/>
</dbReference>
<dbReference type="InterPro" id="IPR036890">
    <property type="entry name" value="HATPase_C_sf"/>
</dbReference>
<sequence>MFGLVLVFVLLLINALLSERQSREKLAIAHQQLHRYALRVEDQATLQERNRIAREIHDALGHSLTAQSIQLENALLFLSSNLDKAKTFLEEAKQLGSSALREVRQSVATLRCDALQGKSLESAIALLLSDFQRRTGIIPDYKLCLPQPLSGEVGTTIYRIVQEALTNISKHSAATVVTIDLQTTADSLYLQLCDNGRGFNPYQNTTGFGIQGMRERTLALGGHFRIFSESGCGCRIIAVFPYHG</sequence>
<dbReference type="SMART" id="SM00387">
    <property type="entry name" value="HATPase_c"/>
    <property type="match status" value="1"/>
</dbReference>
<dbReference type="CDD" id="cd16917">
    <property type="entry name" value="HATPase_UhpB-NarQ-NarX-like"/>
    <property type="match status" value="1"/>
</dbReference>
<evidence type="ECO:0000256" key="1">
    <source>
        <dbReference type="ARBA" id="ARBA00000085"/>
    </source>
</evidence>
<evidence type="ECO:0000256" key="7">
    <source>
        <dbReference type="ARBA" id="ARBA00022840"/>
    </source>
</evidence>
<dbReference type="PANTHER" id="PTHR24421">
    <property type="entry name" value="NITRATE/NITRITE SENSOR PROTEIN NARX-RELATED"/>
    <property type="match status" value="1"/>
</dbReference>
<protein>
    <recommendedName>
        <fullName evidence="2">histidine kinase</fullName>
        <ecNumber evidence="2">2.7.13.3</ecNumber>
    </recommendedName>
</protein>
<evidence type="ECO:0000256" key="2">
    <source>
        <dbReference type="ARBA" id="ARBA00012438"/>
    </source>
</evidence>
<evidence type="ECO:0000256" key="3">
    <source>
        <dbReference type="ARBA" id="ARBA00022553"/>
    </source>
</evidence>
<dbReference type="InterPro" id="IPR003594">
    <property type="entry name" value="HATPase_dom"/>
</dbReference>
<comment type="caution">
    <text evidence="10">The sequence shown here is derived from an EMBL/GenBank/DDBJ whole genome shotgun (WGS) entry which is preliminary data.</text>
</comment>
<evidence type="ECO:0000256" key="6">
    <source>
        <dbReference type="ARBA" id="ARBA00022777"/>
    </source>
</evidence>
<comment type="catalytic activity">
    <reaction evidence="1">
        <text>ATP + protein L-histidine = ADP + protein N-phospho-L-histidine.</text>
        <dbReference type="EC" id="2.7.13.3"/>
    </reaction>
</comment>
<dbReference type="SUPFAM" id="SSF55874">
    <property type="entry name" value="ATPase domain of HSP90 chaperone/DNA topoisomerase II/histidine kinase"/>
    <property type="match status" value="1"/>
</dbReference>
<accession>A0ABX1P1S7</accession>